<evidence type="ECO:0000313" key="5">
    <source>
        <dbReference type="EMBL" id="KAA8999593.1"/>
    </source>
</evidence>
<dbReference type="Pfam" id="PF12833">
    <property type="entry name" value="HTH_18"/>
    <property type="match status" value="1"/>
</dbReference>
<dbReference type="InterPro" id="IPR050204">
    <property type="entry name" value="AraC_XylS_family_regulators"/>
</dbReference>
<evidence type="ECO:0000256" key="3">
    <source>
        <dbReference type="ARBA" id="ARBA00023163"/>
    </source>
</evidence>
<dbReference type="RefSeq" id="WP_150454397.1">
    <property type="nucleotide sequence ID" value="NZ_VYKI01000008.1"/>
</dbReference>
<dbReference type="SUPFAM" id="SSF46689">
    <property type="entry name" value="Homeodomain-like"/>
    <property type="match status" value="2"/>
</dbReference>
<evidence type="ECO:0000313" key="6">
    <source>
        <dbReference type="Proteomes" id="UP000326367"/>
    </source>
</evidence>
<keyword evidence="2" id="KW-0238">DNA-binding</keyword>
<keyword evidence="1" id="KW-0805">Transcription regulation</keyword>
<evidence type="ECO:0000256" key="2">
    <source>
        <dbReference type="ARBA" id="ARBA00023125"/>
    </source>
</evidence>
<comment type="caution">
    <text evidence="5">The sequence shown here is derived from an EMBL/GenBank/DDBJ whole genome shotgun (WGS) entry which is preliminary data.</text>
</comment>
<dbReference type="Gene3D" id="1.10.10.60">
    <property type="entry name" value="Homeodomain-like"/>
    <property type="match status" value="2"/>
</dbReference>
<gene>
    <name evidence="5" type="ORF">FJU31_08750</name>
</gene>
<name>A0ABQ6T1V7_9GAMM</name>
<evidence type="ECO:0000259" key="4">
    <source>
        <dbReference type="PROSITE" id="PS01124"/>
    </source>
</evidence>
<accession>A0ABQ6T1V7</accession>
<reference evidence="5 6" key="1">
    <citation type="journal article" date="2020" name="Antonie Van Leeuwenhoek">
        <title>Stenotrophomonas cyclobalanopsidis sp. nov., isolated from the leaf spot disease of Cyclobalanopsis patelliformis.</title>
        <authorList>
            <person name="Bian D.R."/>
            <person name="Xue H."/>
            <person name="Piao C.G."/>
            <person name="Li Y."/>
        </authorList>
    </citation>
    <scope>NUCLEOTIDE SEQUENCE [LARGE SCALE GENOMIC DNA]</scope>
    <source>
        <strain evidence="5 6">TPQG1-4</strain>
    </source>
</reference>
<organism evidence="5 6">
    <name type="scientific">Stenotrophomonas cyclobalanopsidis</name>
    <dbReference type="NCBI Taxonomy" id="2771362"/>
    <lineage>
        <taxon>Bacteria</taxon>
        <taxon>Pseudomonadati</taxon>
        <taxon>Pseudomonadota</taxon>
        <taxon>Gammaproteobacteria</taxon>
        <taxon>Lysobacterales</taxon>
        <taxon>Lysobacteraceae</taxon>
        <taxon>Stenotrophomonas</taxon>
    </lineage>
</organism>
<sequence length="233" mass="25289">MGAIFHLRHYGQSTGLDRHDYAQWVLPLQGELQFELEGRGGRLDLLQGAFVAAGEAHDQVAHGPNGFVIVDCGPGVLDDLTQEHLSRQRWLHLPLSLRQRLAQVRVGGCMPELLADLLRAFAPAGSGARLQALCSAVQADPGQTWPVARMAAHVGVSESRLHALFQREFGVSPQAWLSASRLRWAKHALLTSAAPISEIALAAGYSEQSALTRALRRETGLTPSAWRRGDASL</sequence>
<dbReference type="PROSITE" id="PS01124">
    <property type="entry name" value="HTH_ARAC_FAMILY_2"/>
    <property type="match status" value="1"/>
</dbReference>
<dbReference type="Gene3D" id="2.60.120.10">
    <property type="entry name" value="Jelly Rolls"/>
    <property type="match status" value="1"/>
</dbReference>
<dbReference type="InterPro" id="IPR009057">
    <property type="entry name" value="Homeodomain-like_sf"/>
</dbReference>
<protein>
    <submittedName>
        <fullName evidence="5">Helix-turn-helix transcriptional regulator</fullName>
    </submittedName>
</protein>
<dbReference type="PANTHER" id="PTHR46796:SF2">
    <property type="entry name" value="TRANSCRIPTIONAL REGULATORY PROTEIN"/>
    <property type="match status" value="1"/>
</dbReference>
<dbReference type="InterPro" id="IPR018060">
    <property type="entry name" value="HTH_AraC"/>
</dbReference>
<dbReference type="InterPro" id="IPR014710">
    <property type="entry name" value="RmlC-like_jellyroll"/>
</dbReference>
<keyword evidence="6" id="KW-1185">Reference proteome</keyword>
<dbReference type="SMART" id="SM00342">
    <property type="entry name" value="HTH_ARAC"/>
    <property type="match status" value="1"/>
</dbReference>
<evidence type="ECO:0000256" key="1">
    <source>
        <dbReference type="ARBA" id="ARBA00023015"/>
    </source>
</evidence>
<dbReference type="EMBL" id="VYKI01000008">
    <property type="protein sequence ID" value="KAA8999593.1"/>
    <property type="molecule type" value="Genomic_DNA"/>
</dbReference>
<proteinExistence type="predicted"/>
<feature type="domain" description="HTH araC/xylS-type" evidence="4">
    <location>
        <begin position="131"/>
        <end position="229"/>
    </location>
</feature>
<dbReference type="PANTHER" id="PTHR46796">
    <property type="entry name" value="HTH-TYPE TRANSCRIPTIONAL ACTIVATOR RHAS-RELATED"/>
    <property type="match status" value="1"/>
</dbReference>
<keyword evidence="3" id="KW-0804">Transcription</keyword>
<dbReference type="Proteomes" id="UP000326367">
    <property type="component" value="Unassembled WGS sequence"/>
</dbReference>